<evidence type="ECO:0000256" key="5">
    <source>
        <dbReference type="ARBA" id="ARBA00023239"/>
    </source>
</evidence>
<evidence type="ECO:0000256" key="3">
    <source>
        <dbReference type="ARBA" id="ARBA00022989"/>
    </source>
</evidence>
<reference evidence="7" key="1">
    <citation type="submission" date="2020-05" db="EMBL/GenBank/DDBJ databases">
        <authorList>
            <person name="Chiriac C."/>
            <person name="Salcher M."/>
            <person name="Ghai R."/>
            <person name="Kavagutti S V."/>
        </authorList>
    </citation>
    <scope>NUCLEOTIDE SEQUENCE</scope>
</reference>
<keyword evidence="6" id="KW-0961">Cell wall biogenesis/degradation</keyword>
<dbReference type="InterPro" id="IPR003770">
    <property type="entry name" value="MLTG-like"/>
</dbReference>
<dbReference type="Gene3D" id="3.30.1490.480">
    <property type="entry name" value="Endolytic murein transglycosylase"/>
    <property type="match status" value="1"/>
</dbReference>
<dbReference type="NCBIfam" id="TIGR00247">
    <property type="entry name" value="endolytic transglycosylase MltG"/>
    <property type="match status" value="1"/>
</dbReference>
<evidence type="ECO:0000256" key="6">
    <source>
        <dbReference type="ARBA" id="ARBA00023316"/>
    </source>
</evidence>
<dbReference type="Pfam" id="PF02618">
    <property type="entry name" value="YceG"/>
    <property type="match status" value="1"/>
</dbReference>
<protein>
    <submittedName>
        <fullName evidence="7">Unannotated protein</fullName>
    </submittedName>
</protein>
<dbReference type="EMBL" id="CAEZUI010000006">
    <property type="protein sequence ID" value="CAB4588202.1"/>
    <property type="molecule type" value="Genomic_DNA"/>
</dbReference>
<dbReference type="PANTHER" id="PTHR30518">
    <property type="entry name" value="ENDOLYTIC MUREIN TRANSGLYCOSYLASE"/>
    <property type="match status" value="1"/>
</dbReference>
<keyword evidence="5" id="KW-0456">Lyase</keyword>
<dbReference type="HAMAP" id="MF_02065">
    <property type="entry name" value="MltG"/>
    <property type="match status" value="1"/>
</dbReference>
<keyword evidence="4" id="KW-0472">Membrane</keyword>
<dbReference type="PANTHER" id="PTHR30518:SF2">
    <property type="entry name" value="ENDOLYTIC MUREIN TRANSGLYCOSYLASE"/>
    <property type="match status" value="1"/>
</dbReference>
<evidence type="ECO:0000256" key="1">
    <source>
        <dbReference type="ARBA" id="ARBA00022475"/>
    </source>
</evidence>
<organism evidence="7">
    <name type="scientific">freshwater metagenome</name>
    <dbReference type="NCBI Taxonomy" id="449393"/>
    <lineage>
        <taxon>unclassified sequences</taxon>
        <taxon>metagenomes</taxon>
        <taxon>ecological metagenomes</taxon>
    </lineage>
</organism>
<keyword evidence="1" id="KW-1003">Cell membrane</keyword>
<evidence type="ECO:0000256" key="2">
    <source>
        <dbReference type="ARBA" id="ARBA00022692"/>
    </source>
</evidence>
<dbReference type="GO" id="GO:0071555">
    <property type="term" value="P:cell wall organization"/>
    <property type="evidence" value="ECO:0007669"/>
    <property type="project" value="UniProtKB-KW"/>
</dbReference>
<dbReference type="GO" id="GO:0016829">
    <property type="term" value="F:lyase activity"/>
    <property type="evidence" value="ECO:0007669"/>
    <property type="project" value="UniProtKB-KW"/>
</dbReference>
<evidence type="ECO:0000256" key="4">
    <source>
        <dbReference type="ARBA" id="ARBA00023136"/>
    </source>
</evidence>
<keyword evidence="2" id="KW-0812">Transmembrane</keyword>
<name>A0A6J6FGY8_9ZZZZ</name>
<dbReference type="AlphaFoldDB" id="A0A6J6FGY8"/>
<proteinExistence type="inferred from homology"/>
<sequence length="339" mass="37170">MRMSRENLRGAAGLVMALLIIVLVREVKPSTSMAPDFPCGNPGDEVVISIASGESGSSIASRLYTHKVVRSSAAFFRVAVGDERSGSIAPGDHRIESGICAKQALEQLLDNSRITNLLAINEGAWNSEISTKLVALGFPQEKVVKEFDSYRIPVGYSSLEGLLFPAQYSFDTSTSLTEILGSLVDRGLKEIKRAGISKPQDGFSPQELLVIASLAQAEGDTSDYRKISQVVRNRLAINMPLQFDSTVHYIKESRGSIFLSTKSTLFNSPFNTYQNRGLPPTPINNPGFLAMEAAGNPTPGNWLYFITVAPGDTRFTDSYAQFSEWKLIYKKNLREGKFK</sequence>
<evidence type="ECO:0000313" key="7">
    <source>
        <dbReference type="EMBL" id="CAB4588202.1"/>
    </source>
</evidence>
<keyword evidence="3" id="KW-1133">Transmembrane helix</keyword>
<gene>
    <name evidence="7" type="ORF">UFOPK1807_00110</name>
</gene>
<accession>A0A6J6FGY8</accession>